<feature type="compositionally biased region" description="Polar residues" evidence="2">
    <location>
        <begin position="1203"/>
        <end position="1221"/>
    </location>
</feature>
<feature type="region of interest" description="Disordered" evidence="2">
    <location>
        <begin position="715"/>
        <end position="734"/>
    </location>
</feature>
<feature type="region of interest" description="Disordered" evidence="2">
    <location>
        <begin position="607"/>
        <end position="679"/>
    </location>
</feature>
<evidence type="ECO:0000256" key="1">
    <source>
        <dbReference type="ARBA" id="ARBA00022553"/>
    </source>
</evidence>
<feature type="compositionally biased region" description="Polar residues" evidence="2">
    <location>
        <begin position="1145"/>
        <end position="1162"/>
    </location>
</feature>
<gene>
    <name evidence="4" type="ORF">SLEP1_g44552</name>
</gene>
<feature type="compositionally biased region" description="Basic and acidic residues" evidence="2">
    <location>
        <begin position="752"/>
        <end position="786"/>
    </location>
</feature>
<feature type="compositionally biased region" description="Polar residues" evidence="2">
    <location>
        <begin position="632"/>
        <end position="655"/>
    </location>
</feature>
<feature type="compositionally biased region" description="Basic and acidic residues" evidence="2">
    <location>
        <begin position="1401"/>
        <end position="1428"/>
    </location>
</feature>
<dbReference type="PANTHER" id="PTHR34805:SF1">
    <property type="entry name" value="PROTEIN MODIFIER OF SNC1 1"/>
    <property type="match status" value="1"/>
</dbReference>
<feature type="compositionally biased region" description="Basic and acidic residues" evidence="2">
    <location>
        <begin position="236"/>
        <end position="249"/>
    </location>
</feature>
<feature type="domain" description="BAT2 N-terminal" evidence="3">
    <location>
        <begin position="1"/>
        <end position="117"/>
    </location>
</feature>
<feature type="compositionally biased region" description="Low complexity" evidence="2">
    <location>
        <begin position="37"/>
        <end position="87"/>
    </location>
</feature>
<feature type="compositionally biased region" description="Polar residues" evidence="2">
    <location>
        <begin position="1111"/>
        <end position="1122"/>
    </location>
</feature>
<feature type="compositionally biased region" description="Basic and acidic residues" evidence="2">
    <location>
        <begin position="180"/>
        <end position="196"/>
    </location>
</feature>
<feature type="compositionally biased region" description="Polar residues" evidence="2">
    <location>
        <begin position="1062"/>
        <end position="1071"/>
    </location>
</feature>
<feature type="compositionally biased region" description="Polar residues" evidence="2">
    <location>
        <begin position="1385"/>
        <end position="1394"/>
    </location>
</feature>
<comment type="caution">
    <text evidence="4">The sequence shown here is derived from an EMBL/GenBank/DDBJ whole genome shotgun (WGS) entry which is preliminary data.</text>
</comment>
<feature type="compositionally biased region" description="Polar residues" evidence="2">
    <location>
        <begin position="1027"/>
        <end position="1055"/>
    </location>
</feature>
<feature type="compositionally biased region" description="Polar residues" evidence="2">
    <location>
        <begin position="1338"/>
        <end position="1352"/>
    </location>
</feature>
<dbReference type="Proteomes" id="UP001054252">
    <property type="component" value="Unassembled WGS sequence"/>
</dbReference>
<feature type="compositionally biased region" description="Polar residues" evidence="2">
    <location>
        <begin position="608"/>
        <end position="620"/>
    </location>
</feature>
<dbReference type="GO" id="GO:0040029">
    <property type="term" value="P:epigenetic regulation of gene expression"/>
    <property type="evidence" value="ECO:0007669"/>
    <property type="project" value="TreeGrafter"/>
</dbReference>
<dbReference type="InterPro" id="IPR038808">
    <property type="entry name" value="MOS1-like"/>
</dbReference>
<feature type="compositionally biased region" description="Polar residues" evidence="2">
    <location>
        <begin position="921"/>
        <end position="934"/>
    </location>
</feature>
<dbReference type="PANTHER" id="PTHR34805">
    <property type="entry name" value="PROTEIN MODIFIER OF SNC1 1"/>
    <property type="match status" value="1"/>
</dbReference>
<accession>A0AAV5LGI0</accession>
<feature type="compositionally biased region" description="Basic and acidic residues" evidence="2">
    <location>
        <begin position="1521"/>
        <end position="1538"/>
    </location>
</feature>
<evidence type="ECO:0000313" key="5">
    <source>
        <dbReference type="Proteomes" id="UP001054252"/>
    </source>
</evidence>
<sequence>MTVLGKVAVPKPINLPSQRLENHGLDPNVEIVPKGTLSWGSKSSSSPNAWGSSALSPSADGSGGSPSHLSARPSSGGSGARPSTAGSDRAHETGNAWGVSNSRPSSASGEITSNQTSFTSLRPRSAETRPGSSQLSRFAEPVSESPGAWSATGTAEKLGIAPSKNDGFSLTSGDFPTLGSEKDTIEKNTEPQDHCSHGRSGSSSGEVAIVKESIGTSVVGDVAVSANVRGGTGNSWRKDNPPAPEDGVRPGVEKWHADHQGPHPFSNAGIHPQHYDAWHGPPINNHPGGVWYRGAPGGPPYGSPIPPGPSAFPLEPFPYYRPQIPGTALANPPPVPPPGAGPRALHPKNGDMYGPPIPDAYIRPGMPIRPGFYPPPIAYEGYYGPPMGYCNSGDRDMQFMGMAAGPAAYNRFPGPNAPDVGSCHARSSGYGHSGKALALEHGESGHLHDTRGPYKVLLKQHDGWDGKDEQKWEDKKVLTSVGKDGQQKASSWDNDVKADHRDEEMNLRCTVGEEAPSHSIGIGQHRGGGSISIKVKSPESAENARTYDSISAKEMEAESLAASKDSSLIQKIEGLNVKARSSNGRYDATYISNSGEQKNKSHIVNAKPNHSLNEGATGSSAIYPDRMHGPGITNSASDEVSTSVEDGSLDSTATSAAVIPRRSTHGMHGITNHHDRGRYNSQEIDRWQKKPSVIDSSCAKPALDLENSNFDVQDQASGAAESSGYPQSRDEGEPVQTIYNTSDTQEQRAMMKELAKQRMKQRQKEEEERERDQKAKALAKLEELNRRTQAVESSTQKLGADPGSGIQSNQGESLSLEEGNVPLSKYETSSSAVVSNPNVISHVGESISQAEKSIILSNELLPESTKNANRETAEEHAQFLSLQEGANNTDPLCCENPPRLTDGSVPKLKRVNYRQKHNVPLQKSSTEKPVSANTKEAPKGQTGTPINVALSTELVANEIASNADFNSAQNIMSESSMQQRRKNGRSSKNKHKVEEASSMGALPSVTSKETDIRNNSFEDNKAKSSDSDWVSHSVQSLSESKEANQSLEQQSSSPNEEFLGRVNNQGKTQTQHSRKAARNPQSHWAPVRSHNRSEATEQVSQKKDAEAGGSSAKSDPQLQNNPRNKRAEIERYVPKPVAKEMAQLGSGQQHLAPSYSQTTVNDETVRRIDSGSHGAATTRELRSGDSRQNQQGKGHGSWLQRASAESSVQSMQDGQPSNPNKGTHKLTGHQEHQNSDANLAKEQPKYAELNFNDGWNIPEPPEPALPPSISVVRDQGVAARGKRHMMKGQQRGIGNNRESDYRKGEAENHNAQFPVTDTSQTDFPATSKENRSGDRPLSQWQPKSSISNQQANRLDGGQNVGAEIGRGNRKDSNSQGRVPLPPQPHKQTNESLAQLSPKDLSVVEKGHVEETLEMGHLDINRESREGAVKGRPYSPNQGAGIPEEPHPSNVETRHEQRMPRPRRNVYQNNRFGRGQESHGDWNSSGQEHNLPANRDRQRHNSHYEYQPVGPQNNNRANNPEGPKDGSHNMGGRFREKSRSHSRRGGGNFLGRQSGNVRVDGGFD</sequence>
<organism evidence="4 5">
    <name type="scientific">Rubroshorea leprosula</name>
    <dbReference type="NCBI Taxonomy" id="152421"/>
    <lineage>
        <taxon>Eukaryota</taxon>
        <taxon>Viridiplantae</taxon>
        <taxon>Streptophyta</taxon>
        <taxon>Embryophyta</taxon>
        <taxon>Tracheophyta</taxon>
        <taxon>Spermatophyta</taxon>
        <taxon>Magnoliopsida</taxon>
        <taxon>eudicotyledons</taxon>
        <taxon>Gunneridae</taxon>
        <taxon>Pentapetalae</taxon>
        <taxon>rosids</taxon>
        <taxon>malvids</taxon>
        <taxon>Malvales</taxon>
        <taxon>Dipterocarpaceae</taxon>
        <taxon>Rubroshorea</taxon>
    </lineage>
</organism>
<name>A0AAV5LGI0_9ROSI</name>
<feature type="region of interest" description="Disordered" evidence="2">
    <location>
        <begin position="1"/>
        <end position="206"/>
    </location>
</feature>
<feature type="compositionally biased region" description="Polar residues" evidence="2">
    <location>
        <begin position="98"/>
        <end position="122"/>
    </location>
</feature>
<feature type="region of interest" description="Disordered" evidence="2">
    <location>
        <begin position="915"/>
        <end position="945"/>
    </location>
</feature>
<feature type="compositionally biased region" description="Basic and acidic residues" evidence="2">
    <location>
        <begin position="1297"/>
        <end position="1308"/>
    </location>
</feature>
<feature type="compositionally biased region" description="Basic and acidic residues" evidence="2">
    <location>
        <begin position="1008"/>
        <end position="1026"/>
    </location>
</feature>
<proteinExistence type="predicted"/>
<keyword evidence="1" id="KW-0597">Phosphoprotein</keyword>
<feature type="compositionally biased region" description="Basic and acidic residues" evidence="2">
    <location>
        <begin position="1443"/>
        <end position="1458"/>
    </location>
</feature>
<evidence type="ECO:0000313" key="4">
    <source>
        <dbReference type="EMBL" id="GKV36413.1"/>
    </source>
</evidence>
<feature type="compositionally biased region" description="Basic residues" evidence="2">
    <location>
        <begin position="979"/>
        <end position="991"/>
    </location>
</feature>
<feature type="compositionally biased region" description="Polar residues" evidence="2">
    <location>
        <begin position="787"/>
        <end position="797"/>
    </location>
</feature>
<dbReference type="InterPro" id="IPR009738">
    <property type="entry name" value="BAT2_N"/>
</dbReference>
<feature type="region of interest" description="Disordered" evidence="2">
    <location>
        <begin position="972"/>
        <end position="1563"/>
    </location>
</feature>
<feature type="compositionally biased region" description="Basic and acidic residues" evidence="2">
    <location>
        <begin position="1091"/>
        <end position="1106"/>
    </location>
</feature>
<keyword evidence="5" id="KW-1185">Reference proteome</keyword>
<feature type="region of interest" description="Disordered" evidence="2">
    <location>
        <begin position="230"/>
        <end position="249"/>
    </location>
</feature>
<feature type="region of interest" description="Disordered" evidence="2">
    <location>
        <begin position="752"/>
        <end position="817"/>
    </location>
</feature>
<reference evidence="4 5" key="1">
    <citation type="journal article" date="2021" name="Commun. Biol.">
        <title>The genome of Shorea leprosula (Dipterocarpaceae) highlights the ecological relevance of drought in aseasonal tropical rainforests.</title>
        <authorList>
            <person name="Ng K.K.S."/>
            <person name="Kobayashi M.J."/>
            <person name="Fawcett J.A."/>
            <person name="Hatakeyama M."/>
            <person name="Paape T."/>
            <person name="Ng C.H."/>
            <person name="Ang C.C."/>
            <person name="Tnah L.H."/>
            <person name="Lee C.T."/>
            <person name="Nishiyama T."/>
            <person name="Sese J."/>
            <person name="O'Brien M.J."/>
            <person name="Copetti D."/>
            <person name="Mohd Noor M.I."/>
            <person name="Ong R.C."/>
            <person name="Putra M."/>
            <person name="Sireger I.Z."/>
            <person name="Indrioko S."/>
            <person name="Kosugi Y."/>
            <person name="Izuno A."/>
            <person name="Isagi Y."/>
            <person name="Lee S.L."/>
            <person name="Shimizu K.K."/>
        </authorList>
    </citation>
    <scope>NUCLEOTIDE SEQUENCE [LARGE SCALE GENOMIC DNA]</scope>
    <source>
        <strain evidence="4">214</strain>
    </source>
</reference>
<evidence type="ECO:0000259" key="3">
    <source>
        <dbReference type="Pfam" id="PF07001"/>
    </source>
</evidence>
<protein>
    <recommendedName>
        <fullName evidence="3">BAT2 N-terminal domain-containing protein</fullName>
    </recommendedName>
</protein>
<feature type="compositionally biased region" description="Polar residues" evidence="2">
    <location>
        <begin position="1309"/>
        <end position="1324"/>
    </location>
</feature>
<dbReference type="Pfam" id="PF07001">
    <property type="entry name" value="BAT2_N"/>
    <property type="match status" value="1"/>
</dbReference>
<evidence type="ECO:0000256" key="2">
    <source>
        <dbReference type="SAM" id="MobiDB-lite"/>
    </source>
</evidence>
<dbReference type="EMBL" id="BPVZ01000116">
    <property type="protein sequence ID" value="GKV36413.1"/>
    <property type="molecule type" value="Genomic_DNA"/>
</dbReference>